<dbReference type="Proteomes" id="UP000480350">
    <property type="component" value="Unassembled WGS sequence"/>
</dbReference>
<evidence type="ECO:0000256" key="1">
    <source>
        <dbReference type="SAM" id="SignalP"/>
    </source>
</evidence>
<reference evidence="2 3" key="2">
    <citation type="submission" date="2020-03" db="EMBL/GenBank/DDBJ databases">
        <title>Kangsaoukella pontilimi gen. nov., sp. nov., a new member of the family Rhodobacteraceae isolated from a tidal mudflat.</title>
        <authorList>
            <person name="Kim I.S."/>
        </authorList>
    </citation>
    <scope>NUCLEOTIDE SEQUENCE [LARGE SCALE GENOMIC DNA]</scope>
    <source>
        <strain evidence="2 3">GH1-50</strain>
    </source>
</reference>
<evidence type="ECO:0000313" key="2">
    <source>
        <dbReference type="EMBL" id="MXQ07071.1"/>
    </source>
</evidence>
<reference evidence="2 3" key="1">
    <citation type="submission" date="2019-12" db="EMBL/GenBank/DDBJ databases">
        <authorList>
            <person name="Lee S.D."/>
        </authorList>
    </citation>
    <scope>NUCLEOTIDE SEQUENCE [LARGE SCALE GENOMIC DNA]</scope>
    <source>
        <strain evidence="2 3">GH1-50</strain>
    </source>
</reference>
<feature type="signal peptide" evidence="1">
    <location>
        <begin position="1"/>
        <end position="19"/>
    </location>
</feature>
<sequence>MRVVAILAALGAFPVTSHAQDAVVFLGSFDTVGSDVSVTPLDEQRLEFCWTTTSRQSACQTFVYAVDAGVARFASFADGRFEFDLVTNVLTQTRPDGAVKSADMTPLAR</sequence>
<dbReference type="AlphaFoldDB" id="A0A7C9MBU7"/>
<proteinExistence type="predicted"/>
<dbReference type="RefSeq" id="WP_160762971.1">
    <property type="nucleotide sequence ID" value="NZ_WUPT01000001.1"/>
</dbReference>
<evidence type="ECO:0000313" key="3">
    <source>
        <dbReference type="Proteomes" id="UP000480350"/>
    </source>
</evidence>
<accession>A0A7C9MBU7</accession>
<comment type="caution">
    <text evidence="2">The sequence shown here is derived from an EMBL/GenBank/DDBJ whole genome shotgun (WGS) entry which is preliminary data.</text>
</comment>
<protein>
    <submittedName>
        <fullName evidence="2">Uncharacterized protein</fullName>
    </submittedName>
</protein>
<organism evidence="2 3">
    <name type="scientific">Kangsaoukella pontilimi</name>
    <dbReference type="NCBI Taxonomy" id="2691042"/>
    <lineage>
        <taxon>Bacteria</taxon>
        <taxon>Pseudomonadati</taxon>
        <taxon>Pseudomonadota</taxon>
        <taxon>Alphaproteobacteria</taxon>
        <taxon>Rhodobacterales</taxon>
        <taxon>Paracoccaceae</taxon>
        <taxon>Kangsaoukella</taxon>
    </lineage>
</organism>
<name>A0A7C9MBU7_9RHOB</name>
<feature type="chain" id="PRO_5028807963" evidence="1">
    <location>
        <begin position="20"/>
        <end position="109"/>
    </location>
</feature>
<gene>
    <name evidence="2" type="ORF">GQ651_04355</name>
</gene>
<keyword evidence="3" id="KW-1185">Reference proteome</keyword>
<dbReference type="EMBL" id="WUPT01000001">
    <property type="protein sequence ID" value="MXQ07071.1"/>
    <property type="molecule type" value="Genomic_DNA"/>
</dbReference>
<keyword evidence="1" id="KW-0732">Signal</keyword>